<evidence type="ECO:0000313" key="2">
    <source>
        <dbReference type="Proteomes" id="UP000002011"/>
    </source>
</evidence>
<dbReference type="STRING" id="471854.Dfer_2517"/>
<keyword evidence="2" id="KW-1185">Reference proteome</keyword>
<dbReference type="AlphaFoldDB" id="C6W1K5"/>
<proteinExistence type="predicted"/>
<dbReference type="EMBL" id="CP001619">
    <property type="protein sequence ID" value="ACT93735.1"/>
    <property type="molecule type" value="Genomic_DNA"/>
</dbReference>
<evidence type="ECO:0000313" key="1">
    <source>
        <dbReference type="EMBL" id="ACT93735.1"/>
    </source>
</evidence>
<dbReference type="RefSeq" id="WP_015811985.1">
    <property type="nucleotide sequence ID" value="NC_013037.1"/>
</dbReference>
<dbReference type="KEGG" id="dfe:Dfer_2517"/>
<organism evidence="1 2">
    <name type="scientific">Dyadobacter fermentans (strain ATCC 700827 / DSM 18053 / CIP 107007 / KCTC 52180 / NS114)</name>
    <dbReference type="NCBI Taxonomy" id="471854"/>
    <lineage>
        <taxon>Bacteria</taxon>
        <taxon>Pseudomonadati</taxon>
        <taxon>Bacteroidota</taxon>
        <taxon>Cytophagia</taxon>
        <taxon>Cytophagales</taxon>
        <taxon>Spirosomataceae</taxon>
        <taxon>Dyadobacter</taxon>
    </lineage>
</organism>
<dbReference type="HOGENOM" id="CLU_2933992_0_0_10"/>
<sequence>MLIRNPYFLVKTSATCFIKRGINSYWEELSRKLDIWGAAAGEFEKYTPGSSYDRILAKLK</sequence>
<dbReference type="Proteomes" id="UP000002011">
    <property type="component" value="Chromosome"/>
</dbReference>
<reference evidence="1 2" key="1">
    <citation type="journal article" date="2009" name="Stand. Genomic Sci.">
        <title>Complete genome sequence of Dyadobacter fermentans type strain (NS114).</title>
        <authorList>
            <person name="Lang E."/>
            <person name="Lapidus A."/>
            <person name="Chertkov O."/>
            <person name="Brettin T."/>
            <person name="Detter J.C."/>
            <person name="Han C."/>
            <person name="Copeland A."/>
            <person name="Glavina Del Rio T."/>
            <person name="Nolan M."/>
            <person name="Chen F."/>
            <person name="Lucas S."/>
            <person name="Tice H."/>
            <person name="Cheng J.F."/>
            <person name="Land M."/>
            <person name="Hauser L."/>
            <person name="Chang Y.J."/>
            <person name="Jeffries C.D."/>
            <person name="Kopitz M."/>
            <person name="Bruce D."/>
            <person name="Goodwin L."/>
            <person name="Pitluck S."/>
            <person name="Ovchinnikova G."/>
            <person name="Pati A."/>
            <person name="Ivanova N."/>
            <person name="Mavrommatis K."/>
            <person name="Chen A."/>
            <person name="Palaniappan K."/>
            <person name="Chain P."/>
            <person name="Bristow J."/>
            <person name="Eisen J.A."/>
            <person name="Markowitz V."/>
            <person name="Hugenholtz P."/>
            <person name="Goker M."/>
            <person name="Rohde M."/>
            <person name="Kyrpides N.C."/>
            <person name="Klenk H.P."/>
        </authorList>
    </citation>
    <scope>NUCLEOTIDE SEQUENCE [LARGE SCALE GENOMIC DNA]</scope>
    <source>
        <strain evidence="2">ATCC 700827 / DSM 18053 / CIP 107007 / KCTC 52180 / NS114</strain>
    </source>
</reference>
<name>C6W1K5_DYAFD</name>
<protein>
    <submittedName>
        <fullName evidence="1">Uncharacterized protein</fullName>
    </submittedName>
</protein>
<gene>
    <name evidence="1" type="ordered locus">Dfer_2517</name>
</gene>
<accession>C6W1K5</accession>